<feature type="region of interest" description="Disordered" evidence="1">
    <location>
        <begin position="172"/>
        <end position="192"/>
    </location>
</feature>
<feature type="signal peptide" evidence="2">
    <location>
        <begin position="1"/>
        <end position="16"/>
    </location>
</feature>
<dbReference type="Proteomes" id="UP000829685">
    <property type="component" value="Unassembled WGS sequence"/>
</dbReference>
<name>A0A9P9WMJ9_9PEZI</name>
<sequence length="192" mass="20849">MVQCGFNALVPALVFQLRIFSLYPMGQLPTGGVWSNGNAVGRLTSVEGCELCVNATTVHMDDFNVVDGENDLFTLNAQGLLRTDDEQYIGIYGKGLLRNIPKVKAILANETDAVPTKWGEIDTFTTWTFQASGKYAALTEGVYVANIRIAPPDNAETKSYIDYKLSRVTTGESCQDETDGKNVHSSASVGEL</sequence>
<gene>
    <name evidence="3" type="ORF">JX265_006190</name>
</gene>
<proteinExistence type="predicted"/>
<dbReference type="AlphaFoldDB" id="A0A9P9WMJ9"/>
<keyword evidence="4" id="KW-1185">Reference proteome</keyword>
<keyword evidence="2" id="KW-0732">Signal</keyword>
<evidence type="ECO:0000313" key="4">
    <source>
        <dbReference type="Proteomes" id="UP000829685"/>
    </source>
</evidence>
<dbReference type="EMBL" id="JAFIMR010000013">
    <property type="protein sequence ID" value="KAI1871150.1"/>
    <property type="molecule type" value="Genomic_DNA"/>
</dbReference>
<evidence type="ECO:0000313" key="3">
    <source>
        <dbReference type="EMBL" id="KAI1871150.1"/>
    </source>
</evidence>
<dbReference type="Pfam" id="PF11578">
    <property type="entry name" value="DUF3237"/>
    <property type="match status" value="1"/>
</dbReference>
<dbReference type="Gene3D" id="2.40.160.20">
    <property type="match status" value="1"/>
</dbReference>
<evidence type="ECO:0000256" key="1">
    <source>
        <dbReference type="SAM" id="MobiDB-lite"/>
    </source>
</evidence>
<evidence type="ECO:0000256" key="2">
    <source>
        <dbReference type="SAM" id="SignalP"/>
    </source>
</evidence>
<reference evidence="3" key="1">
    <citation type="submission" date="2021-03" db="EMBL/GenBank/DDBJ databases">
        <title>Revisited historic fungal species revealed as producer of novel bioactive compounds through whole genome sequencing and comparative genomics.</title>
        <authorList>
            <person name="Vignolle G.A."/>
            <person name="Hochenegger N."/>
            <person name="Mach R.L."/>
            <person name="Mach-Aigner A.R."/>
            <person name="Javad Rahimi M."/>
            <person name="Salim K.A."/>
            <person name="Chan C.M."/>
            <person name="Lim L.B.L."/>
            <person name="Cai F."/>
            <person name="Druzhinina I.S."/>
            <person name="U'Ren J.M."/>
            <person name="Derntl C."/>
        </authorList>
    </citation>
    <scope>NUCLEOTIDE SEQUENCE</scope>
    <source>
        <strain evidence="3">TUCIM 5799</strain>
    </source>
</reference>
<accession>A0A9P9WMJ9</accession>
<comment type="caution">
    <text evidence="3">The sequence shown here is derived from an EMBL/GenBank/DDBJ whole genome shotgun (WGS) entry which is preliminary data.</text>
</comment>
<protein>
    <submittedName>
        <fullName evidence="3">Uncharacterized protein</fullName>
    </submittedName>
</protein>
<feature type="chain" id="PRO_5040235666" evidence="2">
    <location>
        <begin position="17"/>
        <end position="192"/>
    </location>
</feature>
<feature type="compositionally biased region" description="Polar residues" evidence="1">
    <location>
        <begin position="183"/>
        <end position="192"/>
    </location>
</feature>
<organism evidence="3 4">
    <name type="scientific">Neoarthrinium moseri</name>
    <dbReference type="NCBI Taxonomy" id="1658444"/>
    <lineage>
        <taxon>Eukaryota</taxon>
        <taxon>Fungi</taxon>
        <taxon>Dikarya</taxon>
        <taxon>Ascomycota</taxon>
        <taxon>Pezizomycotina</taxon>
        <taxon>Sordariomycetes</taxon>
        <taxon>Xylariomycetidae</taxon>
        <taxon>Amphisphaeriales</taxon>
        <taxon>Apiosporaceae</taxon>
        <taxon>Neoarthrinium</taxon>
    </lineage>
</organism>